<dbReference type="Proteomes" id="UP001596052">
    <property type="component" value="Unassembled WGS sequence"/>
</dbReference>
<feature type="domain" description="Response regulatory" evidence="2">
    <location>
        <begin position="12"/>
        <end position="136"/>
    </location>
</feature>
<evidence type="ECO:0000259" key="2">
    <source>
        <dbReference type="PROSITE" id="PS50110"/>
    </source>
</evidence>
<evidence type="ECO:0000313" key="4">
    <source>
        <dbReference type="Proteomes" id="UP001596052"/>
    </source>
</evidence>
<dbReference type="EMBL" id="JBHSMQ010000004">
    <property type="protein sequence ID" value="MFC5455796.1"/>
    <property type="molecule type" value="Genomic_DNA"/>
</dbReference>
<evidence type="ECO:0000313" key="3">
    <source>
        <dbReference type="EMBL" id="MFC5455796.1"/>
    </source>
</evidence>
<comment type="caution">
    <text evidence="3">The sequence shown here is derived from an EMBL/GenBank/DDBJ whole genome shotgun (WGS) entry which is preliminary data.</text>
</comment>
<evidence type="ECO:0000256" key="1">
    <source>
        <dbReference type="PROSITE-ProRule" id="PRU00169"/>
    </source>
</evidence>
<proteinExistence type="predicted"/>
<keyword evidence="4" id="KW-1185">Reference proteome</keyword>
<protein>
    <recommendedName>
        <fullName evidence="2">Response regulatory domain-containing protein</fullName>
    </recommendedName>
</protein>
<dbReference type="SUPFAM" id="SSF52172">
    <property type="entry name" value="CheY-like"/>
    <property type="match status" value="1"/>
</dbReference>
<sequence length="154" mass="17293">MTTDRAASAVPRVLLAEESLPYRRVIREALTAFRECEVDDAPSGERAFEMALRREYSLFLFSLPLPDMKGDMLDRLLSKAYPMVHAGVHAAPPVIFLIQPTDAMRFQELQRDVRVRGSMPLPPKLDVLLSVTAKLLPERRGLAFPPFSPPPHVS</sequence>
<organism evidence="3 4">
    <name type="scientific">Prosthecobacter fluviatilis</name>
    <dbReference type="NCBI Taxonomy" id="445931"/>
    <lineage>
        <taxon>Bacteria</taxon>
        <taxon>Pseudomonadati</taxon>
        <taxon>Verrucomicrobiota</taxon>
        <taxon>Verrucomicrobiia</taxon>
        <taxon>Verrucomicrobiales</taxon>
        <taxon>Verrucomicrobiaceae</taxon>
        <taxon>Prosthecobacter</taxon>
    </lineage>
</organism>
<name>A0ABW0KT54_9BACT</name>
<comment type="caution">
    <text evidence="1">Lacks conserved residue(s) required for the propagation of feature annotation.</text>
</comment>
<dbReference type="InterPro" id="IPR011006">
    <property type="entry name" value="CheY-like_superfamily"/>
</dbReference>
<accession>A0ABW0KT54</accession>
<dbReference type="PROSITE" id="PS50110">
    <property type="entry name" value="RESPONSE_REGULATORY"/>
    <property type="match status" value="1"/>
</dbReference>
<dbReference type="InterPro" id="IPR001789">
    <property type="entry name" value="Sig_transdc_resp-reg_receiver"/>
</dbReference>
<dbReference type="Gene3D" id="3.40.50.2300">
    <property type="match status" value="1"/>
</dbReference>
<reference evidence="4" key="1">
    <citation type="journal article" date="2019" name="Int. J. Syst. Evol. Microbiol.">
        <title>The Global Catalogue of Microorganisms (GCM) 10K type strain sequencing project: providing services to taxonomists for standard genome sequencing and annotation.</title>
        <authorList>
            <consortium name="The Broad Institute Genomics Platform"/>
            <consortium name="The Broad Institute Genome Sequencing Center for Infectious Disease"/>
            <person name="Wu L."/>
            <person name="Ma J."/>
        </authorList>
    </citation>
    <scope>NUCLEOTIDE SEQUENCE [LARGE SCALE GENOMIC DNA]</scope>
    <source>
        <strain evidence="4">CGMCC 4.1469</strain>
    </source>
</reference>
<dbReference type="RefSeq" id="WP_377167226.1">
    <property type="nucleotide sequence ID" value="NZ_JBHSMQ010000004.1"/>
</dbReference>
<gene>
    <name evidence="3" type="ORF">ACFQDI_13090</name>
</gene>